<sequence>MLIICLIHSKKLNHNPRIFAVITVLISFIYRATYKKWYSVPESTDITGILFMLVIKATYASDQYNNNVYDLFNYIYYTPGLLVGPVIPYTDFLKHKERKQLNESPDSTTTNLFPRYFLATLLYLMATLLLRPINFRELILNVPNFLIQCCYVQLMMISYRMSLYFVWMSASASYALNNIDLVNFSFLEIELAQSGRDLAKRWNICTHQFLKKYVFIHAIAVTRNKTLSSLMVFVASSLMHSYHLKDLITFSLMAVFASFLDVAMSDIPFINHSRILRTFCTTFFMSFISIAKITTTYEECLLIWKSTKMYGFVFLGVILALHILAKQFRPKVKAD</sequence>
<evidence type="ECO:0000256" key="5">
    <source>
        <dbReference type="ARBA" id="ARBA00023136"/>
    </source>
</evidence>
<evidence type="ECO:0000256" key="6">
    <source>
        <dbReference type="ARBA" id="ARBA00023315"/>
    </source>
</evidence>
<comment type="caution">
    <text evidence="8">The sequence shown here is derived from an EMBL/GenBank/DDBJ whole genome shotgun (WGS) entry which is preliminary data.</text>
</comment>
<dbReference type="VEuPathDB" id="MicrosporidiaDB:ECANGB1_1070"/>
<evidence type="ECO:0008006" key="10">
    <source>
        <dbReference type="Google" id="ProtNLM"/>
    </source>
</evidence>
<keyword evidence="9" id="KW-1185">Reference proteome</keyword>
<keyword evidence="3 7" id="KW-0812">Transmembrane</keyword>
<feature type="transmembrane region" description="Helical" evidence="7">
    <location>
        <begin position="309"/>
        <end position="325"/>
    </location>
</feature>
<dbReference type="AlphaFoldDB" id="A0A1Y1S6W2"/>
<evidence type="ECO:0000256" key="4">
    <source>
        <dbReference type="ARBA" id="ARBA00022989"/>
    </source>
</evidence>
<dbReference type="Proteomes" id="UP000192639">
    <property type="component" value="Unassembled WGS sequence"/>
</dbReference>
<organism evidence="8 9">
    <name type="scientific">Enterospora canceri</name>
    <dbReference type="NCBI Taxonomy" id="1081671"/>
    <lineage>
        <taxon>Eukaryota</taxon>
        <taxon>Fungi</taxon>
        <taxon>Fungi incertae sedis</taxon>
        <taxon>Microsporidia</taxon>
        <taxon>Enterocytozoonidae</taxon>
        <taxon>Enterospora</taxon>
    </lineage>
</organism>
<comment type="subcellular location">
    <subcellularLocation>
        <location evidence="1">Membrane</location>
        <topology evidence="1">Multi-pass membrane protein</topology>
    </subcellularLocation>
</comment>
<feature type="transmembrane region" description="Helical" evidence="7">
    <location>
        <begin position="18"/>
        <end position="34"/>
    </location>
</feature>
<dbReference type="InterPro" id="IPR004299">
    <property type="entry name" value="MBOAT_fam"/>
</dbReference>
<feature type="transmembrane region" description="Helical" evidence="7">
    <location>
        <begin position="213"/>
        <end position="235"/>
    </location>
</feature>
<dbReference type="EMBL" id="LWDP01000030">
    <property type="protein sequence ID" value="ORD94191.1"/>
    <property type="molecule type" value="Genomic_DNA"/>
</dbReference>
<dbReference type="GO" id="GO:0016020">
    <property type="term" value="C:membrane"/>
    <property type="evidence" value="ECO:0007669"/>
    <property type="project" value="UniProtKB-SubCell"/>
</dbReference>
<feature type="transmembrane region" description="Helical" evidence="7">
    <location>
        <begin position="276"/>
        <end position="297"/>
    </location>
</feature>
<dbReference type="GO" id="GO:0030258">
    <property type="term" value="P:lipid modification"/>
    <property type="evidence" value="ECO:0007669"/>
    <property type="project" value="TreeGrafter"/>
</dbReference>
<evidence type="ECO:0000256" key="3">
    <source>
        <dbReference type="ARBA" id="ARBA00022692"/>
    </source>
</evidence>
<feature type="transmembrane region" description="Helical" evidence="7">
    <location>
        <begin position="113"/>
        <end position="133"/>
    </location>
</feature>
<keyword evidence="5 7" id="KW-0472">Membrane</keyword>
<dbReference type="PANTHER" id="PTHR13906">
    <property type="entry name" value="PORCUPINE"/>
    <property type="match status" value="1"/>
</dbReference>
<keyword evidence="6" id="KW-0012">Acyltransferase</keyword>
<evidence type="ECO:0000256" key="1">
    <source>
        <dbReference type="ARBA" id="ARBA00004141"/>
    </source>
</evidence>
<keyword evidence="4 7" id="KW-1133">Transmembrane helix</keyword>
<reference evidence="8 9" key="1">
    <citation type="journal article" date="2017" name="Environ. Microbiol.">
        <title>Decay of the glycolytic pathway and adaptation to intranuclear parasitism within Enterocytozoonidae microsporidia.</title>
        <authorList>
            <person name="Wiredu Boakye D."/>
            <person name="Jaroenlak P."/>
            <person name="Prachumwat A."/>
            <person name="Williams T.A."/>
            <person name="Bateman K.S."/>
            <person name="Itsathitphaisarn O."/>
            <person name="Sritunyalucksana K."/>
            <person name="Paszkiewicz K.H."/>
            <person name="Moore K.A."/>
            <person name="Stentiford G.D."/>
            <person name="Williams B.A."/>
        </authorList>
    </citation>
    <scope>NUCLEOTIDE SEQUENCE [LARGE SCALE GENOMIC DNA]</scope>
    <source>
        <strain evidence="8 9">GB1</strain>
    </source>
</reference>
<evidence type="ECO:0000256" key="2">
    <source>
        <dbReference type="ARBA" id="ARBA00022679"/>
    </source>
</evidence>
<dbReference type="GO" id="GO:0016746">
    <property type="term" value="F:acyltransferase activity"/>
    <property type="evidence" value="ECO:0007669"/>
    <property type="project" value="UniProtKB-KW"/>
</dbReference>
<evidence type="ECO:0000256" key="7">
    <source>
        <dbReference type="SAM" id="Phobius"/>
    </source>
</evidence>
<evidence type="ECO:0000313" key="9">
    <source>
        <dbReference type="Proteomes" id="UP000192639"/>
    </source>
</evidence>
<dbReference type="Pfam" id="PF03062">
    <property type="entry name" value="MBOAT"/>
    <property type="match status" value="1"/>
</dbReference>
<name>A0A1Y1S6W2_9MICR</name>
<feature type="transmembrane region" description="Helical" evidence="7">
    <location>
        <begin position="247"/>
        <end position="264"/>
    </location>
</feature>
<dbReference type="PANTHER" id="PTHR13906:SF4">
    <property type="entry name" value="LYSOPHOSPHOLIPID ACYLTRANSFERASE 6"/>
    <property type="match status" value="1"/>
</dbReference>
<dbReference type="InterPro" id="IPR049941">
    <property type="entry name" value="LPLAT_7/PORCN-like"/>
</dbReference>
<protein>
    <recommendedName>
        <fullName evidence="10">ALE1</fullName>
    </recommendedName>
</protein>
<accession>A0A1Y1S6W2</accession>
<gene>
    <name evidence="8" type="ORF">ECANGB1_1070</name>
</gene>
<keyword evidence="2" id="KW-0808">Transferase</keyword>
<feature type="transmembrane region" description="Helical" evidence="7">
    <location>
        <begin position="145"/>
        <end position="167"/>
    </location>
</feature>
<dbReference type="OrthoDB" id="2189411at2759"/>
<proteinExistence type="predicted"/>
<evidence type="ECO:0000313" key="8">
    <source>
        <dbReference type="EMBL" id="ORD94191.1"/>
    </source>
</evidence>
<feature type="transmembrane region" description="Helical" evidence="7">
    <location>
        <begin position="74"/>
        <end position="92"/>
    </location>
</feature>